<comment type="similarity">
    <text evidence="1 9">Belongs to the class-I aminoacyl-tRNA synthetase family.</text>
</comment>
<dbReference type="Gene3D" id="1.10.240.10">
    <property type="entry name" value="Tyrosyl-Transfer RNA Synthetase"/>
    <property type="match status" value="1"/>
</dbReference>
<dbReference type="GO" id="GO:0005829">
    <property type="term" value="C:cytosol"/>
    <property type="evidence" value="ECO:0007669"/>
    <property type="project" value="TreeGrafter"/>
</dbReference>
<name>F7WZQ0_9GAMM</name>
<dbReference type="EMBL" id="CP001817">
    <property type="protein sequence ID" value="AEH39926.1"/>
    <property type="molecule type" value="Genomic_DNA"/>
</dbReference>
<dbReference type="PANTHER" id="PTHR43766:SF1">
    <property type="entry name" value="TRYPTOPHAN--TRNA LIGASE, MITOCHONDRIAL"/>
    <property type="match status" value="1"/>
</dbReference>
<keyword evidence="5 9" id="KW-0067">ATP-binding</keyword>
<evidence type="ECO:0000313" key="11">
    <source>
        <dbReference type="Proteomes" id="UP000006811"/>
    </source>
</evidence>
<dbReference type="SUPFAM" id="SSF52374">
    <property type="entry name" value="Nucleotidylyl transferase"/>
    <property type="match status" value="1"/>
</dbReference>
<dbReference type="STRING" id="261317.BCTU_361"/>
<dbReference type="eggNOG" id="COG0180">
    <property type="taxonomic scope" value="Bacteria"/>
</dbReference>
<dbReference type="Pfam" id="PF00579">
    <property type="entry name" value="tRNA-synt_1b"/>
    <property type="match status" value="1"/>
</dbReference>
<evidence type="ECO:0000256" key="5">
    <source>
        <dbReference type="ARBA" id="ARBA00022840"/>
    </source>
</evidence>
<evidence type="ECO:0000256" key="6">
    <source>
        <dbReference type="ARBA" id="ARBA00022917"/>
    </source>
</evidence>
<evidence type="ECO:0000313" key="10">
    <source>
        <dbReference type="EMBL" id="AEH39926.1"/>
    </source>
</evidence>
<dbReference type="GO" id="GO:0004830">
    <property type="term" value="F:tryptophan-tRNA ligase activity"/>
    <property type="evidence" value="ECO:0007669"/>
    <property type="project" value="UniProtKB-UniRule"/>
</dbReference>
<dbReference type="KEGG" id="baj:BCTU_361"/>
<sequence>MFFFCISDLHALTVFPNQIQESLNNRILDTLALFLSCGVDPNKSTVFLQSHVLEHTQLYWILSNFSYFGELSRMTQFKYKVNLNKNIPINLSLFSYPVLMAADILLYQTNFVPVGLDQKQHLELVQSIAHRFNKKYGDIFTIPSIILNNIGYKIMALQNPIKKMSKSDINLNNSIFLLDDIKLIRMKLQKALTDSNNPPQVIYDKDNKPGISNLLMILSSLTGKKISKLELEFERYTYQNFKKYLLDILIEVILKIQKSYFIFRKDIYYLHEILKNGAENARKYSKKTLYIVQNILNS</sequence>
<dbReference type="InterPro" id="IPR002305">
    <property type="entry name" value="aa-tRNA-synth_Ic"/>
</dbReference>
<evidence type="ECO:0000256" key="4">
    <source>
        <dbReference type="ARBA" id="ARBA00022741"/>
    </source>
</evidence>
<accession>F7WZQ0</accession>
<evidence type="ECO:0000256" key="3">
    <source>
        <dbReference type="ARBA" id="ARBA00022598"/>
    </source>
</evidence>
<protein>
    <recommendedName>
        <fullName evidence="2 8">Tryptophan--tRNA ligase</fullName>
        <ecNumber evidence="2 8">6.1.1.2</ecNumber>
    </recommendedName>
</protein>
<evidence type="ECO:0000256" key="1">
    <source>
        <dbReference type="ARBA" id="ARBA00005594"/>
    </source>
</evidence>
<dbReference type="PRINTS" id="PR01039">
    <property type="entry name" value="TRNASYNTHTRP"/>
</dbReference>
<evidence type="ECO:0000256" key="7">
    <source>
        <dbReference type="ARBA" id="ARBA00023146"/>
    </source>
</evidence>
<dbReference type="AlphaFoldDB" id="F7WZQ0"/>
<evidence type="ECO:0000256" key="8">
    <source>
        <dbReference type="NCBIfam" id="TIGR00233"/>
    </source>
</evidence>
<dbReference type="InterPro" id="IPR002306">
    <property type="entry name" value="Trp-tRNA-ligase"/>
</dbReference>
<keyword evidence="3 9" id="KW-0436">Ligase</keyword>
<dbReference type="EC" id="6.1.1.2" evidence="2 8"/>
<keyword evidence="4 9" id="KW-0547">Nucleotide-binding</keyword>
<dbReference type="InterPro" id="IPR014729">
    <property type="entry name" value="Rossmann-like_a/b/a_fold"/>
</dbReference>
<dbReference type="NCBIfam" id="TIGR00233">
    <property type="entry name" value="trpS"/>
    <property type="match status" value="1"/>
</dbReference>
<keyword evidence="11" id="KW-1185">Reference proteome</keyword>
<reference evidence="10 11" key="1">
    <citation type="journal article" date="2011" name="Appl. Environ. Microbiol.">
        <title>The genome of Buchnera aphidicola from the aphid Cinara tujafilina provides new clues about the evolutionary history of metabolic losses in bacterial endosymbionts.</title>
        <authorList>
            <person name="Lamelas A."/>
            <person name="Gosalbes M.J."/>
            <person name="Moya A."/>
            <person name="Latorre A."/>
        </authorList>
    </citation>
    <scope>NUCLEOTIDE SEQUENCE [LARGE SCALE GENOMIC DNA]</scope>
    <source>
        <strain evidence="11">Cinara tujafilina</strain>
    </source>
</reference>
<organism evidence="10 11">
    <name type="scientific">Buchnera aphidicola</name>
    <name type="common">Cinara tujafilina</name>
    <dbReference type="NCBI Taxonomy" id="261317"/>
    <lineage>
        <taxon>Bacteria</taxon>
        <taxon>Pseudomonadati</taxon>
        <taxon>Pseudomonadota</taxon>
        <taxon>Gammaproteobacteria</taxon>
        <taxon>Enterobacterales</taxon>
        <taxon>Erwiniaceae</taxon>
        <taxon>Buchnera</taxon>
    </lineage>
</organism>
<dbReference type="Proteomes" id="UP000006811">
    <property type="component" value="Chromosome"/>
</dbReference>
<dbReference type="Gene3D" id="3.40.50.620">
    <property type="entry name" value="HUPs"/>
    <property type="match status" value="1"/>
</dbReference>
<evidence type="ECO:0000256" key="9">
    <source>
        <dbReference type="RuleBase" id="RU363036"/>
    </source>
</evidence>
<dbReference type="GO" id="GO:0005524">
    <property type="term" value="F:ATP binding"/>
    <property type="evidence" value="ECO:0007669"/>
    <property type="project" value="UniProtKB-KW"/>
</dbReference>
<keyword evidence="6 9" id="KW-0648">Protein biosynthesis</keyword>
<keyword evidence="7 9" id="KW-0030">Aminoacyl-tRNA synthetase</keyword>
<dbReference type="CDD" id="cd00806">
    <property type="entry name" value="TrpRS_core"/>
    <property type="match status" value="1"/>
</dbReference>
<dbReference type="PANTHER" id="PTHR43766">
    <property type="entry name" value="TRYPTOPHAN--TRNA LIGASE, MITOCHONDRIAL"/>
    <property type="match status" value="1"/>
</dbReference>
<proteinExistence type="inferred from homology"/>
<dbReference type="HOGENOM" id="CLU_029244_1_2_6"/>
<dbReference type="GO" id="GO:0006436">
    <property type="term" value="P:tryptophanyl-tRNA aminoacylation"/>
    <property type="evidence" value="ECO:0007669"/>
    <property type="project" value="UniProtKB-UniRule"/>
</dbReference>
<dbReference type="InterPro" id="IPR050203">
    <property type="entry name" value="Trp-tRNA_synthetase"/>
</dbReference>
<gene>
    <name evidence="10" type="primary">trpS</name>
    <name evidence="10" type="ORF">BCTU_361</name>
</gene>
<evidence type="ECO:0000256" key="2">
    <source>
        <dbReference type="ARBA" id="ARBA00013161"/>
    </source>
</evidence>